<gene>
    <name evidence="1" type="ORF">QWZ18_13150</name>
</gene>
<reference evidence="2" key="1">
    <citation type="journal article" date="2019" name="Int. J. Syst. Evol. Microbiol.">
        <title>The Global Catalogue of Microorganisms (GCM) 10K type strain sequencing project: providing services to taxonomists for standard genome sequencing and annotation.</title>
        <authorList>
            <consortium name="The Broad Institute Genomics Platform"/>
            <consortium name="The Broad Institute Genome Sequencing Center for Infectious Disease"/>
            <person name="Wu L."/>
            <person name="Ma J."/>
        </authorList>
    </citation>
    <scope>NUCLEOTIDE SEQUENCE [LARGE SCALE GENOMIC DNA]</scope>
    <source>
        <strain evidence="2">CECT 7806</strain>
    </source>
</reference>
<organism evidence="1 2">
    <name type="scientific">Methylobacterium longum</name>
    <dbReference type="NCBI Taxonomy" id="767694"/>
    <lineage>
        <taxon>Bacteria</taxon>
        <taxon>Pseudomonadati</taxon>
        <taxon>Pseudomonadota</taxon>
        <taxon>Alphaproteobacteria</taxon>
        <taxon>Hyphomicrobiales</taxon>
        <taxon>Methylobacteriaceae</taxon>
        <taxon>Methylobacterium</taxon>
    </lineage>
</organism>
<dbReference type="Proteomes" id="UP001244297">
    <property type="component" value="Unassembled WGS sequence"/>
</dbReference>
<sequence length="84" mass="9381">MGGERCLEPLPGVRSRGRIFLDGQRDAILCVTLKTNDFGAKIEASVPKEFPRRFTLMVSEHAPPRPCRVLWRIGNKLGVVFTTA</sequence>
<evidence type="ECO:0000313" key="1">
    <source>
        <dbReference type="EMBL" id="MDN3571566.1"/>
    </source>
</evidence>
<evidence type="ECO:0000313" key="2">
    <source>
        <dbReference type="Proteomes" id="UP001244297"/>
    </source>
</evidence>
<dbReference type="EMBL" id="JAUFPT010000038">
    <property type="protein sequence ID" value="MDN3571566.1"/>
    <property type="molecule type" value="Genomic_DNA"/>
</dbReference>
<proteinExistence type="predicted"/>
<accession>A0ABT8AP12</accession>
<dbReference type="RefSeq" id="WP_238293559.1">
    <property type="nucleotide sequence ID" value="NZ_BPQS01000072.1"/>
</dbReference>
<name>A0ABT8AP12_9HYPH</name>
<comment type="caution">
    <text evidence="1">The sequence shown here is derived from an EMBL/GenBank/DDBJ whole genome shotgun (WGS) entry which is preliminary data.</text>
</comment>
<keyword evidence="2" id="KW-1185">Reference proteome</keyword>
<protein>
    <submittedName>
        <fullName evidence="1">Pilus assembly protein PilZ</fullName>
    </submittedName>
</protein>